<evidence type="ECO:0000259" key="4">
    <source>
        <dbReference type="Pfam" id="PF01765"/>
    </source>
</evidence>
<gene>
    <name evidence="5" type="ORF">PPERSA_06552</name>
</gene>
<dbReference type="Gene3D" id="3.30.1360.40">
    <property type="match status" value="1"/>
</dbReference>
<keyword evidence="6" id="KW-1185">Reference proteome</keyword>
<dbReference type="InterPro" id="IPR002661">
    <property type="entry name" value="Ribosome_recyc_fac"/>
</dbReference>
<proteinExistence type="inferred from homology"/>
<dbReference type="InParanoid" id="A0A0V0QRM6"/>
<evidence type="ECO:0000313" key="5">
    <source>
        <dbReference type="EMBL" id="KRX04918.1"/>
    </source>
</evidence>
<feature type="region of interest" description="Disordered" evidence="3">
    <location>
        <begin position="63"/>
        <end position="82"/>
    </location>
</feature>
<sequence length="212" mass="24485">MKNIAKNFNKLTNIQQQFKLSKSLVNTQTYNFLVFNKNSNLQGNFNAEIYCLNNICKQNFAKKGKKQEEKQNKKEEKKNLSEQLDKKIDLNVPEQNFKSEIENLSKQLKKIQVGRLTPDFFDRYEIPAYGGKQRFNELAQITPKNETTVILNVYDEGLVNAVYKTLENSGEQFQMKIEGKNIQVVLLGGNTKEAKQNSVKEAEKITLKLKIL</sequence>
<protein>
    <submittedName>
        <fullName evidence="5">Ribosome recycling factor domain</fullName>
    </submittedName>
</protein>
<evidence type="ECO:0000313" key="6">
    <source>
        <dbReference type="Proteomes" id="UP000054937"/>
    </source>
</evidence>
<comment type="caution">
    <text evidence="5">The sequence shown here is derived from an EMBL/GenBank/DDBJ whole genome shotgun (WGS) entry which is preliminary data.</text>
</comment>
<dbReference type="PANTHER" id="PTHR20982:SF3">
    <property type="entry name" value="MITOCHONDRIAL RIBOSOME RECYCLING FACTOR PSEUDO 1"/>
    <property type="match status" value="1"/>
</dbReference>
<dbReference type="OrthoDB" id="407355at2759"/>
<dbReference type="SUPFAM" id="SSF55194">
    <property type="entry name" value="Ribosome recycling factor, RRF"/>
    <property type="match status" value="1"/>
</dbReference>
<dbReference type="EMBL" id="LDAU01000110">
    <property type="protein sequence ID" value="KRX04918.1"/>
    <property type="molecule type" value="Genomic_DNA"/>
</dbReference>
<accession>A0A0V0QRM6</accession>
<dbReference type="AlphaFoldDB" id="A0A0V0QRM6"/>
<keyword evidence="2" id="KW-0648">Protein biosynthesis</keyword>
<dbReference type="GO" id="GO:0006412">
    <property type="term" value="P:translation"/>
    <property type="evidence" value="ECO:0007669"/>
    <property type="project" value="UniProtKB-KW"/>
</dbReference>
<dbReference type="Gene3D" id="1.10.132.20">
    <property type="entry name" value="Ribosome-recycling factor"/>
    <property type="match status" value="1"/>
</dbReference>
<feature type="compositionally biased region" description="Basic and acidic residues" evidence="3">
    <location>
        <begin position="66"/>
        <end position="82"/>
    </location>
</feature>
<name>A0A0V0QRM6_PSEPJ</name>
<dbReference type="InterPro" id="IPR036191">
    <property type="entry name" value="RRF_sf"/>
</dbReference>
<dbReference type="GO" id="GO:0043023">
    <property type="term" value="F:ribosomal large subunit binding"/>
    <property type="evidence" value="ECO:0007669"/>
    <property type="project" value="TreeGrafter"/>
</dbReference>
<dbReference type="Proteomes" id="UP000054937">
    <property type="component" value="Unassembled WGS sequence"/>
</dbReference>
<evidence type="ECO:0000256" key="1">
    <source>
        <dbReference type="ARBA" id="ARBA00005912"/>
    </source>
</evidence>
<evidence type="ECO:0000256" key="3">
    <source>
        <dbReference type="SAM" id="MobiDB-lite"/>
    </source>
</evidence>
<dbReference type="Pfam" id="PF01765">
    <property type="entry name" value="RRF"/>
    <property type="match status" value="1"/>
</dbReference>
<dbReference type="OMA" id="YEIPAYG"/>
<dbReference type="GO" id="GO:0005739">
    <property type="term" value="C:mitochondrion"/>
    <property type="evidence" value="ECO:0007669"/>
    <property type="project" value="TreeGrafter"/>
</dbReference>
<comment type="similarity">
    <text evidence="1">Belongs to the RRF family.</text>
</comment>
<dbReference type="PANTHER" id="PTHR20982">
    <property type="entry name" value="RIBOSOME RECYCLING FACTOR"/>
    <property type="match status" value="1"/>
</dbReference>
<evidence type="ECO:0000256" key="2">
    <source>
        <dbReference type="ARBA" id="ARBA00022917"/>
    </source>
</evidence>
<reference evidence="5 6" key="1">
    <citation type="journal article" date="2015" name="Sci. Rep.">
        <title>Genome of the facultative scuticociliatosis pathogen Pseudocohnilembus persalinus provides insight into its virulence through horizontal gene transfer.</title>
        <authorList>
            <person name="Xiong J."/>
            <person name="Wang G."/>
            <person name="Cheng J."/>
            <person name="Tian M."/>
            <person name="Pan X."/>
            <person name="Warren A."/>
            <person name="Jiang C."/>
            <person name="Yuan D."/>
            <person name="Miao W."/>
        </authorList>
    </citation>
    <scope>NUCLEOTIDE SEQUENCE [LARGE SCALE GENOMIC DNA]</scope>
    <source>
        <strain evidence="5">36N120E</strain>
    </source>
</reference>
<feature type="domain" description="Ribosome recycling factor" evidence="4">
    <location>
        <begin position="104"/>
        <end position="210"/>
    </location>
</feature>
<dbReference type="InterPro" id="IPR023584">
    <property type="entry name" value="Ribosome_recyc_fac_dom"/>
</dbReference>
<organism evidence="5 6">
    <name type="scientific">Pseudocohnilembus persalinus</name>
    <name type="common">Ciliate</name>
    <dbReference type="NCBI Taxonomy" id="266149"/>
    <lineage>
        <taxon>Eukaryota</taxon>
        <taxon>Sar</taxon>
        <taxon>Alveolata</taxon>
        <taxon>Ciliophora</taxon>
        <taxon>Intramacronucleata</taxon>
        <taxon>Oligohymenophorea</taxon>
        <taxon>Scuticociliatia</taxon>
        <taxon>Philasterida</taxon>
        <taxon>Pseudocohnilembidae</taxon>
        <taxon>Pseudocohnilembus</taxon>
    </lineage>
</organism>